<accession>A0A2P2J349</accession>
<evidence type="ECO:0000313" key="1">
    <source>
        <dbReference type="EMBL" id="MBW87946.1"/>
    </source>
</evidence>
<proteinExistence type="predicted"/>
<name>A0A2P2J349_RHIMU</name>
<reference evidence="1" key="1">
    <citation type="submission" date="2018-02" db="EMBL/GenBank/DDBJ databases">
        <title>Rhizophora mucronata_Transcriptome.</title>
        <authorList>
            <person name="Meera S.P."/>
            <person name="Sreeshan A."/>
            <person name="Augustine A."/>
        </authorList>
    </citation>
    <scope>NUCLEOTIDE SEQUENCE</scope>
    <source>
        <tissue evidence="1">Leaf</tissue>
    </source>
</reference>
<dbReference type="EMBL" id="GGEC01007463">
    <property type="protein sequence ID" value="MBW87946.1"/>
    <property type="molecule type" value="Transcribed_RNA"/>
</dbReference>
<sequence>MYMKKWLWGQELHNIFLILACFGEIQHSWTVYLCSCLIMLAPVSCKFKPLINVVEK</sequence>
<dbReference type="AlphaFoldDB" id="A0A2P2J349"/>
<protein>
    <submittedName>
        <fullName evidence="1">Uncharacterized protein</fullName>
    </submittedName>
</protein>
<organism evidence="1">
    <name type="scientific">Rhizophora mucronata</name>
    <name type="common">Asiatic mangrove</name>
    <dbReference type="NCBI Taxonomy" id="61149"/>
    <lineage>
        <taxon>Eukaryota</taxon>
        <taxon>Viridiplantae</taxon>
        <taxon>Streptophyta</taxon>
        <taxon>Embryophyta</taxon>
        <taxon>Tracheophyta</taxon>
        <taxon>Spermatophyta</taxon>
        <taxon>Magnoliopsida</taxon>
        <taxon>eudicotyledons</taxon>
        <taxon>Gunneridae</taxon>
        <taxon>Pentapetalae</taxon>
        <taxon>rosids</taxon>
        <taxon>fabids</taxon>
        <taxon>Malpighiales</taxon>
        <taxon>Rhizophoraceae</taxon>
        <taxon>Rhizophora</taxon>
    </lineage>
</organism>